<dbReference type="eggNOG" id="ENOG502QQNR">
    <property type="taxonomic scope" value="Eukaryota"/>
</dbReference>
<dbReference type="GO" id="GO:0010088">
    <property type="term" value="P:phloem development"/>
    <property type="evidence" value="ECO:0007669"/>
    <property type="project" value="InterPro"/>
</dbReference>
<dbReference type="InterPro" id="IPR027942">
    <property type="entry name" value="SEO_N"/>
</dbReference>
<dbReference type="Pfam" id="PF14577">
    <property type="entry name" value="SEO_C"/>
    <property type="match status" value="1"/>
</dbReference>
<accession>A0A022Q7P8</accession>
<proteinExistence type="predicted"/>
<dbReference type="Proteomes" id="UP000030748">
    <property type="component" value="Unassembled WGS sequence"/>
</dbReference>
<name>A0A022Q7P8_ERYGU</name>
<dbReference type="STRING" id="4155.A0A022Q7P8"/>
<dbReference type="AlphaFoldDB" id="A0A022Q7P8"/>
<dbReference type="InterPro" id="IPR027944">
    <property type="entry name" value="SEO_C"/>
</dbReference>
<feature type="domain" description="Sieve element occlusion C-terminal" evidence="2">
    <location>
        <begin position="408"/>
        <end position="627"/>
    </location>
</feature>
<dbReference type="PANTHER" id="PTHR33232">
    <property type="entry name" value="PROTEIN SIEVE ELEMENT OCCLUSION B-LIKE"/>
    <property type="match status" value="1"/>
</dbReference>
<dbReference type="EMBL" id="KI632201">
    <property type="protein sequence ID" value="EYU22545.1"/>
    <property type="molecule type" value="Genomic_DNA"/>
</dbReference>
<protein>
    <recommendedName>
        <fullName evidence="5">Sieve element occlusion C-terminal domain-containing protein</fullName>
    </recommendedName>
</protein>
<evidence type="ECO:0008006" key="5">
    <source>
        <dbReference type="Google" id="ProtNLM"/>
    </source>
</evidence>
<evidence type="ECO:0000259" key="1">
    <source>
        <dbReference type="Pfam" id="PF14576"/>
    </source>
</evidence>
<feature type="domain" description="Sieve element occlusion N-terminal" evidence="1">
    <location>
        <begin position="14"/>
        <end position="199"/>
    </location>
</feature>
<gene>
    <name evidence="3" type="ORF">MIMGU_mgv1a026947mg</name>
</gene>
<dbReference type="InterPro" id="IPR039299">
    <property type="entry name" value="SEOA"/>
</dbReference>
<evidence type="ECO:0000313" key="3">
    <source>
        <dbReference type="EMBL" id="EYU22545.1"/>
    </source>
</evidence>
<keyword evidence="4" id="KW-1185">Reference proteome</keyword>
<sequence length="628" mass="72360">MKLPLQSLHQVDFLTREILFTHDPDNRWLDSHLLLNLVERVFCCTSDNVSDPPQLDATRISEIDLIGLSDEPISLIIYKISNEIFSLRFEDENLHRKTIFLLEILSHYKWDAKLVLALASFATKFGVFWLVLLLQSENALADSLAIVKRLPKSIDVLKPKFKALNSLVNSMLNLTKLVIRFEVMYVHHELADNNAMDITKYSDKTVIAAWELLSLGKKLNSLSRDLGECVDQCQHQIETRLYEKLLRMFKEDEVDNQNALRILLASENEFPLKNPSSGEKSGVLDLKNKVVILLISKPELLPIDKIFLLVQHMTRNEGSYEIVWLPMYSKWSVDDVASFEFLSSRLPWLFIRRPWSINPTVVNYIKQEWGFKEDPMMVVLNEKGVVVNSNAMDMVWIWGKKAFPFSSSREKELRENENWTLNFMINGIDSLSSELGEEGKNICIYGSDNLEWIREFNSKTKKIKSTIVGNIQFEAIYVGCKNPGENVKDIIETVSQENLSATLTFDKVRLFWFRLEAIKRCNFSGKIGDEVAKLLDSNSNFGWAVIGRGSFSTDVMKLDRERVEEWFDKFPLWCKNVEETGLVEPPLDGGKCNYHELVAYEEGSIEKIMICGSCKRPIDKFVVYKCDE</sequence>
<evidence type="ECO:0000259" key="2">
    <source>
        <dbReference type="Pfam" id="PF14577"/>
    </source>
</evidence>
<evidence type="ECO:0000313" key="4">
    <source>
        <dbReference type="Proteomes" id="UP000030748"/>
    </source>
</evidence>
<reference evidence="3 4" key="1">
    <citation type="journal article" date="2013" name="Proc. Natl. Acad. Sci. U.S.A.">
        <title>Fine-scale variation in meiotic recombination in Mimulus inferred from population shotgun sequencing.</title>
        <authorList>
            <person name="Hellsten U."/>
            <person name="Wright K.M."/>
            <person name="Jenkins J."/>
            <person name="Shu S."/>
            <person name="Yuan Y."/>
            <person name="Wessler S.R."/>
            <person name="Schmutz J."/>
            <person name="Willis J.H."/>
            <person name="Rokhsar D.S."/>
        </authorList>
    </citation>
    <scope>NUCLEOTIDE SEQUENCE [LARGE SCALE GENOMIC DNA]</scope>
    <source>
        <strain evidence="4">cv. DUN x IM62</strain>
    </source>
</reference>
<dbReference type="Pfam" id="PF14576">
    <property type="entry name" value="SEO_N"/>
    <property type="match status" value="1"/>
</dbReference>
<organism evidence="3 4">
    <name type="scientific">Erythranthe guttata</name>
    <name type="common">Yellow monkey flower</name>
    <name type="synonym">Mimulus guttatus</name>
    <dbReference type="NCBI Taxonomy" id="4155"/>
    <lineage>
        <taxon>Eukaryota</taxon>
        <taxon>Viridiplantae</taxon>
        <taxon>Streptophyta</taxon>
        <taxon>Embryophyta</taxon>
        <taxon>Tracheophyta</taxon>
        <taxon>Spermatophyta</taxon>
        <taxon>Magnoliopsida</taxon>
        <taxon>eudicotyledons</taxon>
        <taxon>Gunneridae</taxon>
        <taxon>Pentapetalae</taxon>
        <taxon>asterids</taxon>
        <taxon>lamiids</taxon>
        <taxon>Lamiales</taxon>
        <taxon>Phrymaceae</taxon>
        <taxon>Erythranthe</taxon>
    </lineage>
</organism>
<dbReference type="PANTHER" id="PTHR33232:SF11">
    <property type="entry name" value="PROTEIN SIEVE ELEMENT OCCLUSION C"/>
    <property type="match status" value="1"/>
</dbReference>